<dbReference type="Proteomes" id="UP000317990">
    <property type="component" value="Unassembled WGS sequence"/>
</dbReference>
<sequence length="1112" mass="125981">MPVASHRSKPKPKPGSVVRCRTRRYLVEEVQPPVEEGADTVVAMACMEDQAIGQRLTVFLEREIDFEVLGESSWEVVAQRGFDQPRQFSAYLNTLRWNCVTATDAELFQAPYRAGIDVKAYQLEPLRKALQMPRVGLFIADDVGLGKTIEAGLILREMLLRQRIRRVVISCPPSVLRQWQEEMASRFGLAFTVMDRAYVAKVRQERGYGTNPWSTGSRFLISHALLRNSDYAAPLIDWLDQGKSSDDQAPLQSLLILDEAHNAAPASNSLRYAIDSGLTRSLRDLAPRFEHRIFLSATPHNGHSNSFTALLELLDPARFTRGVPFEQTDLDSVLVRRLKDDLRRIGEEFPERIVEPLRIPKGFLAPDTPELALSRLLQQYRKQRECRLLAEGATKRQLNADRLVITNLQKRLLSSVEAFARTLAVHQRTLAEKQQQQREAQLELLQGGVSADSDLAELDDDEVRNLEDAQTRSALRQTIAADQSDQKLLKKMAAIAATHRSRPDPRIETLAEWMRQHLCPGLGSEDLQWKPTRLLIFTDYVDTKRYLERQLGQLLGEREALQRVASFSGGMSEENRERLKAQFNADPDQEPLRILIATDAAREGVNLQNHCKHLIHFDIPWNPNKLEQRNGRIDRKLQQAPQVWCHYFLLEDRPEDRVMDVLVKKTEVIRQELGSLSPLVQRQVDEAFETGIDLEQLDALEGQLEGMDAATTDRGALLTKAREELEASRRVAELEQQQDALRQLLAKSKQWLAFAHDRFRQALNCSLDLLGVSGLQEHTDERGQKCWRLVNPQELPAQTRDKSWENTLDSLRGVKPAKAYLDEWRRENPVRPVIFSDPGRLSAESVHLHLEHRLAQRLLSRFLSQGFLHHELSRACVLPSRDPQPEVVVLGRLSLFGQGAARLHDELITVVADWHPGDDRETALQPLPTATKDDTWKLLQEALKEAGSGGLPSVDTSRFQAMAEQDVQALLPLLKQESESALAAASALLKQRGGSEARALKDVLRGQRKRINATIKQRTRELAKLDKKAAEAGPIGLIPGLEEQVDVPALDLAKLSSQERRQLSADQRHWERRLETIESELSSEPQRITDSYRVVTHRLEPAGLVYLWPISG</sequence>
<dbReference type="SMART" id="SM00487">
    <property type="entry name" value="DEXDc"/>
    <property type="match status" value="1"/>
</dbReference>
<evidence type="ECO:0000256" key="1">
    <source>
        <dbReference type="ARBA" id="ARBA00022741"/>
    </source>
</evidence>
<dbReference type="InterPro" id="IPR014001">
    <property type="entry name" value="Helicase_ATP-bd"/>
</dbReference>
<evidence type="ECO:0000313" key="8">
    <source>
        <dbReference type="Proteomes" id="UP000317990"/>
    </source>
</evidence>
<accession>A0A524RS45</accession>
<feature type="domain" description="Helicase ATP-binding" evidence="5">
    <location>
        <begin position="128"/>
        <end position="317"/>
    </location>
</feature>
<comment type="caution">
    <text evidence="7">The sequence shown here is derived from an EMBL/GenBank/DDBJ whole genome shotgun (WGS) entry which is preliminary data.</text>
</comment>
<dbReference type="InterPro" id="IPR049730">
    <property type="entry name" value="SNF2/RAD54-like_C"/>
</dbReference>
<dbReference type="CDD" id="cd18011">
    <property type="entry name" value="DEXDc_RapA"/>
    <property type="match status" value="1"/>
</dbReference>
<dbReference type="InterPro" id="IPR027417">
    <property type="entry name" value="P-loop_NTPase"/>
</dbReference>
<proteinExistence type="predicted"/>
<dbReference type="Pfam" id="PF00176">
    <property type="entry name" value="SNF2-rel_dom"/>
    <property type="match status" value="1"/>
</dbReference>
<dbReference type="GO" id="GO:0004386">
    <property type="term" value="F:helicase activity"/>
    <property type="evidence" value="ECO:0007669"/>
    <property type="project" value="UniProtKB-KW"/>
</dbReference>
<evidence type="ECO:0000256" key="4">
    <source>
        <dbReference type="ARBA" id="ARBA00022840"/>
    </source>
</evidence>
<dbReference type="Gene3D" id="3.40.50.300">
    <property type="entry name" value="P-loop containing nucleotide triphosphate hydrolases"/>
    <property type="match status" value="1"/>
</dbReference>
<evidence type="ECO:0000259" key="6">
    <source>
        <dbReference type="PROSITE" id="PS51194"/>
    </source>
</evidence>
<dbReference type="Pfam" id="PF00271">
    <property type="entry name" value="Helicase_C"/>
    <property type="match status" value="1"/>
</dbReference>
<dbReference type="InterPro" id="IPR000330">
    <property type="entry name" value="SNF2_N"/>
</dbReference>
<evidence type="ECO:0000313" key="7">
    <source>
        <dbReference type="EMBL" id="TGG96683.1"/>
    </source>
</evidence>
<dbReference type="GO" id="GO:0005524">
    <property type="term" value="F:ATP binding"/>
    <property type="evidence" value="ECO:0007669"/>
    <property type="project" value="UniProtKB-KW"/>
</dbReference>
<evidence type="ECO:0000256" key="3">
    <source>
        <dbReference type="ARBA" id="ARBA00022806"/>
    </source>
</evidence>
<evidence type="ECO:0000256" key="2">
    <source>
        <dbReference type="ARBA" id="ARBA00022801"/>
    </source>
</evidence>
<gene>
    <name evidence="7" type="ORF">ERJ67_00585</name>
</gene>
<feature type="domain" description="Helicase C-terminal" evidence="6">
    <location>
        <begin position="526"/>
        <end position="685"/>
    </location>
</feature>
<dbReference type="NCBIfam" id="NF038317">
    <property type="entry name" value="DISARM_DrmD"/>
    <property type="match status" value="1"/>
</dbReference>
<dbReference type="CDD" id="cd18793">
    <property type="entry name" value="SF2_C_SNF"/>
    <property type="match status" value="1"/>
</dbReference>
<dbReference type="SUPFAM" id="SSF52540">
    <property type="entry name" value="P-loop containing nucleoside triphosphate hydrolases"/>
    <property type="match status" value="2"/>
</dbReference>
<dbReference type="AlphaFoldDB" id="A0A524RS45"/>
<dbReference type="EMBL" id="SRMO01000005">
    <property type="protein sequence ID" value="TGG96683.1"/>
    <property type="molecule type" value="Genomic_DNA"/>
</dbReference>
<name>A0A524RS45_9CHRO</name>
<keyword evidence="3 7" id="KW-0347">Helicase</keyword>
<evidence type="ECO:0000259" key="5">
    <source>
        <dbReference type="PROSITE" id="PS51192"/>
    </source>
</evidence>
<dbReference type="Gene3D" id="3.40.50.10810">
    <property type="entry name" value="Tandem AAA-ATPase domain"/>
    <property type="match status" value="1"/>
</dbReference>
<dbReference type="PANTHER" id="PTHR45766:SF6">
    <property type="entry name" value="SWI_SNF-RELATED MATRIX-ASSOCIATED ACTIN-DEPENDENT REGULATOR OF CHROMATIN SUBFAMILY A-LIKE PROTEIN 1"/>
    <property type="match status" value="1"/>
</dbReference>
<dbReference type="InterPro" id="IPR001650">
    <property type="entry name" value="Helicase_C-like"/>
</dbReference>
<dbReference type="SMART" id="SM00490">
    <property type="entry name" value="HELICc"/>
    <property type="match status" value="1"/>
</dbReference>
<protein>
    <submittedName>
        <fullName evidence="7">Helicase</fullName>
    </submittedName>
</protein>
<reference evidence="7 8" key="1">
    <citation type="journal article" date="2019" name="mSystems">
        <title>Life at home and on the roam: Genomic adaptions reflect the dual lifestyle of an intracellular, facultative symbiont.</title>
        <authorList>
            <person name="Burgsdorf I."/>
        </authorList>
    </citation>
    <scope>NUCLEOTIDE SEQUENCE [LARGE SCALE GENOMIC DNA]</scope>
    <source>
        <strain evidence="7">277cV</strain>
    </source>
</reference>
<dbReference type="PANTHER" id="PTHR45766">
    <property type="entry name" value="DNA ANNEALING HELICASE AND ENDONUCLEASE ZRANB3 FAMILY MEMBER"/>
    <property type="match status" value="1"/>
</dbReference>
<dbReference type="PROSITE" id="PS51194">
    <property type="entry name" value="HELICASE_CTER"/>
    <property type="match status" value="1"/>
</dbReference>
<keyword evidence="4" id="KW-0067">ATP-binding</keyword>
<dbReference type="InterPro" id="IPR057342">
    <property type="entry name" value="DEXDc_RapA"/>
</dbReference>
<keyword evidence="1" id="KW-0547">Nucleotide-binding</keyword>
<keyword evidence="2" id="KW-0378">Hydrolase</keyword>
<dbReference type="PROSITE" id="PS51192">
    <property type="entry name" value="HELICASE_ATP_BIND_1"/>
    <property type="match status" value="1"/>
</dbReference>
<dbReference type="InterPro" id="IPR038718">
    <property type="entry name" value="SNF2-like_sf"/>
</dbReference>
<dbReference type="GO" id="GO:0016787">
    <property type="term" value="F:hydrolase activity"/>
    <property type="evidence" value="ECO:0007669"/>
    <property type="project" value="UniProtKB-KW"/>
</dbReference>
<organism evidence="7 8">
    <name type="scientific">Aphanocapsa feldmannii 277cV</name>
    <dbReference type="NCBI Taxonomy" id="2507553"/>
    <lineage>
        <taxon>Bacteria</taxon>
        <taxon>Bacillati</taxon>
        <taxon>Cyanobacteriota</taxon>
        <taxon>Cyanophyceae</taxon>
        <taxon>Oscillatoriophycideae</taxon>
        <taxon>Chroococcales</taxon>
        <taxon>Microcystaceae</taxon>
        <taxon>Aphanocapsa</taxon>
    </lineage>
</organism>